<accession>A0AAU7CPD9</accession>
<sequence>MAEEITIRRAVSVHDYHACQKAQRLAWGIADDSYVVPIATMVGAQLHGGVVLGAFLPDGEAVGISFAFLGRTGGRLCLYSQLTGVVPGRQSTGLGYRLKMAQRDVALESGVDLIAWAFDPLQAGNARFNLVKLGATSGRYIDDMYGPRTDALNLGVPTDRLIAEWDLSAPPRLESTTAEEWSRFPHLIESNPQADGSRSVVNTHAAEGAHVLVEIPQDIAGLRARDAGMAEAWRLAVRESLSAAFTAGYRAVGFVQERSETTRREFYLLQR</sequence>
<dbReference type="EMBL" id="CP155447">
    <property type="protein sequence ID" value="XBH07432.1"/>
    <property type="molecule type" value="Genomic_DNA"/>
</dbReference>
<dbReference type="InterPro" id="IPR016181">
    <property type="entry name" value="Acyl_CoA_acyltransferase"/>
</dbReference>
<dbReference type="InterPro" id="IPR038764">
    <property type="entry name" value="GNAT_N_AcTrfase_prd"/>
</dbReference>
<proteinExistence type="predicted"/>
<dbReference type="PANTHER" id="PTHR41700:SF1">
    <property type="entry name" value="N-ACETYLTRANSFERASE DOMAIN-CONTAINING PROTEIN"/>
    <property type="match status" value="1"/>
</dbReference>
<reference evidence="1" key="1">
    <citation type="submission" date="2024-05" db="EMBL/GenBank/DDBJ databases">
        <title>Planctomycetes of the genus Singulisphaera possess chitinolytic capabilities.</title>
        <authorList>
            <person name="Ivanova A."/>
        </authorList>
    </citation>
    <scope>NUCLEOTIDE SEQUENCE</scope>
    <source>
        <strain evidence="1">Ch08T</strain>
    </source>
</reference>
<dbReference type="RefSeq" id="WP_406700269.1">
    <property type="nucleotide sequence ID" value="NZ_CP155447.1"/>
</dbReference>
<dbReference type="AlphaFoldDB" id="A0AAU7CPD9"/>
<dbReference type="SUPFAM" id="SSF55729">
    <property type="entry name" value="Acyl-CoA N-acyltransferases (Nat)"/>
    <property type="match status" value="1"/>
</dbReference>
<name>A0AAU7CPD9_9BACT</name>
<gene>
    <name evidence="1" type="ORF">V5E97_15750</name>
</gene>
<evidence type="ECO:0008006" key="2">
    <source>
        <dbReference type="Google" id="ProtNLM"/>
    </source>
</evidence>
<dbReference type="PANTHER" id="PTHR41700">
    <property type="entry name" value="GCN5-RELATED N-ACETYLTRANSFERASE"/>
    <property type="match status" value="1"/>
</dbReference>
<protein>
    <recommendedName>
        <fullName evidence="2">GNAT family N-acetyltransferase</fullName>
    </recommendedName>
</protein>
<organism evidence="1">
    <name type="scientific">Singulisphaera sp. Ch08</name>
    <dbReference type="NCBI Taxonomy" id="3120278"/>
    <lineage>
        <taxon>Bacteria</taxon>
        <taxon>Pseudomonadati</taxon>
        <taxon>Planctomycetota</taxon>
        <taxon>Planctomycetia</taxon>
        <taxon>Isosphaerales</taxon>
        <taxon>Isosphaeraceae</taxon>
        <taxon>Singulisphaera</taxon>
    </lineage>
</organism>
<evidence type="ECO:0000313" key="1">
    <source>
        <dbReference type="EMBL" id="XBH07432.1"/>
    </source>
</evidence>